<keyword evidence="1" id="KW-0472">Membrane</keyword>
<evidence type="ECO:0000313" key="2">
    <source>
        <dbReference type="EMBL" id="OGG62111.1"/>
    </source>
</evidence>
<evidence type="ECO:0000256" key="1">
    <source>
        <dbReference type="SAM" id="Phobius"/>
    </source>
</evidence>
<evidence type="ECO:0008006" key="4">
    <source>
        <dbReference type="Google" id="ProtNLM"/>
    </source>
</evidence>
<feature type="transmembrane region" description="Helical" evidence="1">
    <location>
        <begin position="6"/>
        <end position="27"/>
    </location>
</feature>
<organism evidence="2 3">
    <name type="scientific">Candidatus Kaiserbacteria bacterium RIFCSPHIGHO2_02_FULL_49_34</name>
    <dbReference type="NCBI Taxonomy" id="1798491"/>
    <lineage>
        <taxon>Bacteria</taxon>
        <taxon>Candidatus Kaiseribacteriota</taxon>
    </lineage>
</organism>
<reference evidence="2 3" key="1">
    <citation type="journal article" date="2016" name="Nat. Commun.">
        <title>Thousands of microbial genomes shed light on interconnected biogeochemical processes in an aquifer system.</title>
        <authorList>
            <person name="Anantharaman K."/>
            <person name="Brown C.T."/>
            <person name="Hug L.A."/>
            <person name="Sharon I."/>
            <person name="Castelle C.J."/>
            <person name="Probst A.J."/>
            <person name="Thomas B.C."/>
            <person name="Singh A."/>
            <person name="Wilkins M.J."/>
            <person name="Karaoz U."/>
            <person name="Brodie E.L."/>
            <person name="Williams K.H."/>
            <person name="Hubbard S.S."/>
            <person name="Banfield J.F."/>
        </authorList>
    </citation>
    <scope>NUCLEOTIDE SEQUENCE [LARGE SCALE GENOMIC DNA]</scope>
</reference>
<comment type="caution">
    <text evidence="2">The sequence shown here is derived from an EMBL/GenBank/DDBJ whole genome shotgun (WGS) entry which is preliminary data.</text>
</comment>
<evidence type="ECO:0000313" key="3">
    <source>
        <dbReference type="Proteomes" id="UP000176511"/>
    </source>
</evidence>
<dbReference type="Pfam" id="PF07907">
    <property type="entry name" value="YibE_F"/>
    <property type="match status" value="1"/>
</dbReference>
<feature type="transmembrane region" description="Helical" evidence="1">
    <location>
        <begin position="34"/>
        <end position="53"/>
    </location>
</feature>
<accession>A0A1F6DKZ7</accession>
<name>A0A1F6DKZ7_9BACT</name>
<dbReference type="InterPro" id="IPR012507">
    <property type="entry name" value="YibE_F"/>
</dbReference>
<dbReference type="AlphaFoldDB" id="A0A1F6DKZ7"/>
<feature type="transmembrane region" description="Helical" evidence="1">
    <location>
        <begin position="190"/>
        <end position="210"/>
    </location>
</feature>
<feature type="transmembrane region" description="Helical" evidence="1">
    <location>
        <begin position="222"/>
        <end position="242"/>
    </location>
</feature>
<dbReference type="Proteomes" id="UP000176511">
    <property type="component" value="Unassembled WGS sequence"/>
</dbReference>
<sequence length="404" mass="43915">MTLRFFLRSFGHIQIFAGAAVWLRLSLIQKMKKFGVVTPILYLCVTPFFASAAELQTDRQELIRAEVVRVVHEKQVNVPGTELQVLLQTLDARTRTGEILTFEYDLSPKLSAGNSVIIKRTTTIEGDVYLTYQDRDRRGVLSVLALAFVALFVLMLGKRSWRTLLSLVLSLCAIFFILVPAILAGYPPTFLTIVVAGGVLALIIFLSHGLSSHGAIAFSGTFIAVGISIALASLVVALAGFTGTGSDAAVYLNVSTRGTLDLPGVLLASIIIGMLGVLDDVAITQAAIVEELKAANPAYRFTELYRSAMRVGRDHIGALTNTLVFAYVGAAFPLVLLMSLMDTPLTYLVNQEMVADEIVRLLVGSMGLMLAVPITTVIAAYWWHSRAVNMKESIPTHAHTHIHE</sequence>
<keyword evidence="1" id="KW-0812">Transmembrane</keyword>
<dbReference type="PANTHER" id="PTHR41771:SF1">
    <property type="entry name" value="MEMBRANE PROTEIN"/>
    <property type="match status" value="1"/>
</dbReference>
<dbReference type="STRING" id="1798491.A3C87_01720"/>
<dbReference type="EMBL" id="MFLE01000010">
    <property type="protein sequence ID" value="OGG62111.1"/>
    <property type="molecule type" value="Genomic_DNA"/>
</dbReference>
<feature type="transmembrane region" description="Helical" evidence="1">
    <location>
        <begin position="316"/>
        <end position="341"/>
    </location>
</feature>
<keyword evidence="1" id="KW-1133">Transmembrane helix</keyword>
<gene>
    <name evidence="2" type="ORF">A3C87_01720</name>
</gene>
<feature type="transmembrane region" description="Helical" evidence="1">
    <location>
        <begin position="139"/>
        <end position="157"/>
    </location>
</feature>
<protein>
    <recommendedName>
        <fullName evidence="4">YibE/F family protein</fullName>
    </recommendedName>
</protein>
<feature type="transmembrane region" description="Helical" evidence="1">
    <location>
        <begin position="262"/>
        <end position="283"/>
    </location>
</feature>
<feature type="transmembrane region" description="Helical" evidence="1">
    <location>
        <begin position="361"/>
        <end position="383"/>
    </location>
</feature>
<feature type="transmembrane region" description="Helical" evidence="1">
    <location>
        <begin position="164"/>
        <end position="184"/>
    </location>
</feature>
<proteinExistence type="predicted"/>
<dbReference type="PANTHER" id="PTHR41771">
    <property type="entry name" value="MEMBRANE PROTEIN-RELATED"/>
    <property type="match status" value="1"/>
</dbReference>